<dbReference type="Pfam" id="PF00535">
    <property type="entry name" value="Glycos_transf_2"/>
    <property type="match status" value="1"/>
</dbReference>
<dbReference type="Proteomes" id="UP000279089">
    <property type="component" value="Unassembled WGS sequence"/>
</dbReference>
<dbReference type="InterPro" id="IPR029044">
    <property type="entry name" value="Nucleotide-diphossugar_trans"/>
</dbReference>
<name>A0A3N4MEX1_9BACT</name>
<dbReference type="PANTHER" id="PTHR22916:SF3">
    <property type="entry name" value="UDP-GLCNAC:BETAGAL BETA-1,3-N-ACETYLGLUCOSAMINYLTRANSFERASE-LIKE PROTEIN 1"/>
    <property type="match status" value="1"/>
</dbReference>
<protein>
    <submittedName>
        <fullName evidence="2">Glycosyltransferase family 2 protein</fullName>
    </submittedName>
</protein>
<reference evidence="3" key="1">
    <citation type="submission" date="2018-11" db="EMBL/GenBank/DDBJ databases">
        <title>Chitinophaga lutea sp.nov., isolate from arsenic contaminated soil.</title>
        <authorList>
            <person name="Zong Y."/>
        </authorList>
    </citation>
    <scope>NUCLEOTIDE SEQUENCE [LARGE SCALE GENOMIC DNA]</scope>
    <source>
        <strain evidence="3">YLT18</strain>
    </source>
</reference>
<evidence type="ECO:0000259" key="1">
    <source>
        <dbReference type="Pfam" id="PF00535"/>
    </source>
</evidence>
<evidence type="ECO:0000313" key="3">
    <source>
        <dbReference type="Proteomes" id="UP000279089"/>
    </source>
</evidence>
<comment type="caution">
    <text evidence="2">The sequence shown here is derived from an EMBL/GenBank/DDBJ whole genome shotgun (WGS) entry which is preliminary data.</text>
</comment>
<dbReference type="CDD" id="cd00761">
    <property type="entry name" value="Glyco_tranf_GTA_type"/>
    <property type="match status" value="1"/>
</dbReference>
<dbReference type="PANTHER" id="PTHR22916">
    <property type="entry name" value="GLYCOSYLTRANSFERASE"/>
    <property type="match status" value="1"/>
</dbReference>
<dbReference type="SUPFAM" id="SSF53448">
    <property type="entry name" value="Nucleotide-diphospho-sugar transferases"/>
    <property type="match status" value="1"/>
</dbReference>
<accession>A0A3N4MEX1</accession>
<feature type="domain" description="Glycosyltransferase 2-like" evidence="1">
    <location>
        <begin position="7"/>
        <end position="122"/>
    </location>
</feature>
<proteinExistence type="predicted"/>
<dbReference type="Gene3D" id="3.90.550.10">
    <property type="entry name" value="Spore Coat Polysaccharide Biosynthesis Protein SpsA, Chain A"/>
    <property type="match status" value="1"/>
</dbReference>
<keyword evidence="2" id="KW-0808">Transferase</keyword>
<dbReference type="InterPro" id="IPR001173">
    <property type="entry name" value="Glyco_trans_2-like"/>
</dbReference>
<dbReference type="RefSeq" id="WP_120514857.1">
    <property type="nucleotide sequence ID" value="NZ_QXZY01000002.1"/>
</dbReference>
<sequence length="312" mass="35639">MRKPTISICIPAYRQPQLLLRCLESVRGQRFRDMEVIITDDSPDDGVQLLVEKFAADFPLIYSKNEPSLGSPKNWNAGLAKATGRYIKTLHQDDWLRSPDALELCVKALDENPGASFVFSSCYDIHPDGKEVLHKPSEAQLQRLHEEPECLLLGNFIGAPSTVTFRKDTGLLYDPHMKWVVDYDFYIRLCYKGKALFIDQPLLNIGIHEGQVTAAVQHDRDVVIPEHIRLLHKLERPVFKEIRYFDHSWRMLRNFNIRSVKELRQVAGNLNLPPVLCVMADFLGLLPASLLKKGIISKSLMTLAYLRSLLSF</sequence>
<gene>
    <name evidence="2" type="ORF">EG028_07065</name>
</gene>
<dbReference type="AlphaFoldDB" id="A0A3N4MEX1"/>
<dbReference type="OrthoDB" id="9815829at2"/>
<organism evidence="2 3">
    <name type="scientific">Chitinophaga barathri</name>
    <dbReference type="NCBI Taxonomy" id="1647451"/>
    <lineage>
        <taxon>Bacteria</taxon>
        <taxon>Pseudomonadati</taxon>
        <taxon>Bacteroidota</taxon>
        <taxon>Chitinophagia</taxon>
        <taxon>Chitinophagales</taxon>
        <taxon>Chitinophagaceae</taxon>
        <taxon>Chitinophaga</taxon>
    </lineage>
</organism>
<evidence type="ECO:0000313" key="2">
    <source>
        <dbReference type="EMBL" id="RPD41915.1"/>
    </source>
</evidence>
<dbReference type="GO" id="GO:0016758">
    <property type="term" value="F:hexosyltransferase activity"/>
    <property type="evidence" value="ECO:0007669"/>
    <property type="project" value="UniProtKB-ARBA"/>
</dbReference>
<dbReference type="EMBL" id="RMBX01000003">
    <property type="protein sequence ID" value="RPD41915.1"/>
    <property type="molecule type" value="Genomic_DNA"/>
</dbReference>
<keyword evidence="3" id="KW-1185">Reference proteome</keyword>